<dbReference type="PROSITE" id="PS50102">
    <property type="entry name" value="RRM"/>
    <property type="match status" value="1"/>
</dbReference>
<evidence type="ECO:0000313" key="3">
    <source>
        <dbReference type="EMBL" id="PIV08049.1"/>
    </source>
</evidence>
<gene>
    <name evidence="3" type="ORF">COS52_04735</name>
</gene>
<organism evidence="3 4">
    <name type="scientific">Candidatus Roizmanbacteria bacterium CG03_land_8_20_14_0_80_39_12</name>
    <dbReference type="NCBI Taxonomy" id="1974847"/>
    <lineage>
        <taxon>Bacteria</taxon>
        <taxon>Candidatus Roizmaniibacteriota</taxon>
    </lineage>
</organism>
<dbReference type="Proteomes" id="UP000230119">
    <property type="component" value="Unassembled WGS sequence"/>
</dbReference>
<dbReference type="GO" id="GO:0003723">
    <property type="term" value="F:RNA binding"/>
    <property type="evidence" value="ECO:0007669"/>
    <property type="project" value="UniProtKB-KW"/>
</dbReference>
<dbReference type="Gene3D" id="3.30.70.330">
    <property type="match status" value="1"/>
</dbReference>
<evidence type="ECO:0000256" key="1">
    <source>
        <dbReference type="ARBA" id="ARBA00022884"/>
    </source>
</evidence>
<evidence type="ECO:0000313" key="4">
    <source>
        <dbReference type="Proteomes" id="UP000230119"/>
    </source>
</evidence>
<dbReference type="InterPro" id="IPR012677">
    <property type="entry name" value="Nucleotide-bd_a/b_plait_sf"/>
</dbReference>
<dbReference type="AlphaFoldDB" id="A0A2M7BRC8"/>
<protein>
    <submittedName>
        <fullName evidence="3">RNA-binding protein</fullName>
    </submittedName>
</protein>
<name>A0A2M7BRC8_9BACT</name>
<feature type="domain" description="RRM" evidence="2">
    <location>
        <begin position="4"/>
        <end position="82"/>
    </location>
</feature>
<evidence type="ECO:0000259" key="2">
    <source>
        <dbReference type="PROSITE" id="PS50102"/>
    </source>
</evidence>
<comment type="caution">
    <text evidence="3">The sequence shown here is derived from an EMBL/GenBank/DDBJ whole genome shotgun (WGS) entry which is preliminary data.</text>
</comment>
<dbReference type="InterPro" id="IPR035979">
    <property type="entry name" value="RBD_domain_sf"/>
</dbReference>
<reference evidence="4" key="1">
    <citation type="submission" date="2017-09" db="EMBL/GenBank/DDBJ databases">
        <title>Depth-based differentiation of microbial function through sediment-hosted aquifers and enrichment of novel symbionts in the deep terrestrial subsurface.</title>
        <authorList>
            <person name="Probst A.J."/>
            <person name="Ladd B."/>
            <person name="Jarett J.K."/>
            <person name="Geller-Mcgrath D.E."/>
            <person name="Sieber C.M.K."/>
            <person name="Emerson J.B."/>
            <person name="Anantharaman K."/>
            <person name="Thomas B.C."/>
            <person name="Malmstrom R."/>
            <person name="Stieglmeier M."/>
            <person name="Klingl A."/>
            <person name="Woyke T."/>
            <person name="Ryan C.M."/>
            <person name="Banfield J.F."/>
        </authorList>
    </citation>
    <scope>NUCLEOTIDE SEQUENCE [LARGE SCALE GENOMIC DNA]</scope>
</reference>
<dbReference type="EMBL" id="PEVA01000198">
    <property type="protein sequence ID" value="PIV08049.1"/>
    <property type="molecule type" value="Genomic_DNA"/>
</dbReference>
<accession>A0A2M7BRC8</accession>
<dbReference type="InterPro" id="IPR000504">
    <property type="entry name" value="RRM_dom"/>
</dbReference>
<dbReference type="SMART" id="SM00360">
    <property type="entry name" value="RRM"/>
    <property type="match status" value="1"/>
</dbReference>
<keyword evidence="1" id="KW-0694">RNA-binding</keyword>
<dbReference type="Pfam" id="PF00076">
    <property type="entry name" value="RRM_1"/>
    <property type="match status" value="1"/>
</dbReference>
<dbReference type="PANTHER" id="PTHR48027">
    <property type="entry name" value="HETEROGENEOUS NUCLEAR RIBONUCLEOPROTEIN 87F-RELATED"/>
    <property type="match status" value="1"/>
</dbReference>
<sequence length="99" mass="11179">MDNKKLFVGNLPWGITNDSLRELFASVGEVVEAMVITDRMSGRSKGFGFVTFATEEAAQAAVAQLNEKEIEGRKIIVNVARPREERRDGGFRDDRRRSY</sequence>
<dbReference type="SUPFAM" id="SSF54928">
    <property type="entry name" value="RNA-binding domain, RBD"/>
    <property type="match status" value="1"/>
</dbReference>
<proteinExistence type="predicted"/>
<dbReference type="InterPro" id="IPR052462">
    <property type="entry name" value="SLIRP/GR-RBP-like"/>
</dbReference>